<reference evidence="3 4" key="1">
    <citation type="submission" date="2018-06" db="EMBL/GenBank/DDBJ databases">
        <title>A transcriptomic atlas of mushroom development highlights an independent origin of complex multicellularity.</title>
        <authorList>
            <consortium name="DOE Joint Genome Institute"/>
            <person name="Krizsan K."/>
            <person name="Almasi E."/>
            <person name="Merenyi Z."/>
            <person name="Sahu N."/>
            <person name="Viragh M."/>
            <person name="Koszo T."/>
            <person name="Mondo S."/>
            <person name="Kiss B."/>
            <person name="Balint B."/>
            <person name="Kues U."/>
            <person name="Barry K."/>
            <person name="Hegedus J.C."/>
            <person name="Henrissat B."/>
            <person name="Johnson J."/>
            <person name="Lipzen A."/>
            <person name="Ohm R."/>
            <person name="Nagy I."/>
            <person name="Pangilinan J."/>
            <person name="Yan J."/>
            <person name="Xiong Y."/>
            <person name="Grigoriev I.V."/>
            <person name="Hibbett D.S."/>
            <person name="Nagy L.G."/>
        </authorList>
    </citation>
    <scope>NUCLEOTIDE SEQUENCE [LARGE SCALE GENOMIC DNA]</scope>
    <source>
        <strain evidence="3 4">SZMC22713</strain>
    </source>
</reference>
<dbReference type="PANTHER" id="PTHR43157:SF31">
    <property type="entry name" value="PHOSPHATIDYLINOSITOL-GLYCAN BIOSYNTHESIS CLASS F PROTEIN"/>
    <property type="match status" value="1"/>
</dbReference>
<keyword evidence="4" id="KW-1185">Reference proteome</keyword>
<evidence type="ECO:0000313" key="4">
    <source>
        <dbReference type="Proteomes" id="UP000294933"/>
    </source>
</evidence>
<dbReference type="Gene3D" id="3.40.50.720">
    <property type="entry name" value="NAD(P)-binding Rossmann-like Domain"/>
    <property type="match status" value="1"/>
</dbReference>
<sequence length="314" mass="34823">MVNWDINRDMPNLSGKVAIVTGGNTGLGRELVKQLALHNAKVYMASRTESRALAAIDDLNKENPDLSKKAGVFFLQLDLSNITSCQTAARNFLEKESRLDILINNAGIMATPFELTTDGFDVQFQSNYLGHFAFTIPLLPVLIQTSKDPTTSVRIVQVSSMGHKFADGNVKFDSIESVNRDFGSPWKRYGQSKLANILFAKELARRLENERIFSSSLHPGNIKTELVRGPAQSYPLLKPLMSLMNFALLTPYKGAITPLYAATSPDVESNNWRGEYFVPLAKKTEPSALARNAELAKDLWVLSEKIINEKSGNQ</sequence>
<evidence type="ECO:0000313" key="3">
    <source>
        <dbReference type="EMBL" id="TDL15958.1"/>
    </source>
</evidence>
<protein>
    <submittedName>
        <fullName evidence="3">Short chain dehydrogenase</fullName>
    </submittedName>
</protein>
<dbReference type="VEuPathDB" id="FungiDB:BD410DRAFT_822947"/>
<dbReference type="PANTHER" id="PTHR43157">
    <property type="entry name" value="PHOSPHATIDYLINOSITOL-GLYCAN BIOSYNTHESIS CLASS F PROTEIN-RELATED"/>
    <property type="match status" value="1"/>
</dbReference>
<evidence type="ECO:0000256" key="2">
    <source>
        <dbReference type="RuleBase" id="RU000363"/>
    </source>
</evidence>
<dbReference type="SUPFAM" id="SSF51735">
    <property type="entry name" value="NAD(P)-binding Rossmann-fold domains"/>
    <property type="match status" value="1"/>
</dbReference>
<dbReference type="InterPro" id="IPR002347">
    <property type="entry name" value="SDR_fam"/>
</dbReference>
<dbReference type="Proteomes" id="UP000294933">
    <property type="component" value="Unassembled WGS sequence"/>
</dbReference>
<dbReference type="STRING" id="50990.A0A4Y7PLG9"/>
<dbReference type="Pfam" id="PF00106">
    <property type="entry name" value="adh_short"/>
    <property type="match status" value="1"/>
</dbReference>
<comment type="similarity">
    <text evidence="2">Belongs to the short-chain dehydrogenases/reductases (SDR) family.</text>
</comment>
<dbReference type="EMBL" id="ML170256">
    <property type="protein sequence ID" value="TDL15958.1"/>
    <property type="molecule type" value="Genomic_DNA"/>
</dbReference>
<accession>A0A4Y7PLG9</accession>
<keyword evidence="1" id="KW-0560">Oxidoreductase</keyword>
<gene>
    <name evidence="3" type="ORF">BD410DRAFT_822947</name>
</gene>
<dbReference type="PRINTS" id="PR00081">
    <property type="entry name" value="GDHRDH"/>
</dbReference>
<name>A0A4Y7PLG9_9AGAM</name>
<evidence type="ECO:0000256" key="1">
    <source>
        <dbReference type="ARBA" id="ARBA00023002"/>
    </source>
</evidence>
<dbReference type="AlphaFoldDB" id="A0A4Y7PLG9"/>
<organism evidence="3 4">
    <name type="scientific">Rickenella mellea</name>
    <dbReference type="NCBI Taxonomy" id="50990"/>
    <lineage>
        <taxon>Eukaryota</taxon>
        <taxon>Fungi</taxon>
        <taxon>Dikarya</taxon>
        <taxon>Basidiomycota</taxon>
        <taxon>Agaricomycotina</taxon>
        <taxon>Agaricomycetes</taxon>
        <taxon>Hymenochaetales</taxon>
        <taxon>Rickenellaceae</taxon>
        <taxon>Rickenella</taxon>
    </lineage>
</organism>
<proteinExistence type="inferred from homology"/>
<dbReference type="OrthoDB" id="191139at2759"/>
<dbReference type="InterPro" id="IPR036291">
    <property type="entry name" value="NAD(P)-bd_dom_sf"/>
</dbReference>
<dbReference type="GO" id="GO:0016491">
    <property type="term" value="F:oxidoreductase activity"/>
    <property type="evidence" value="ECO:0007669"/>
    <property type="project" value="UniProtKB-KW"/>
</dbReference>
<dbReference type="CDD" id="cd05327">
    <property type="entry name" value="retinol-DH_like_SDR_c_like"/>
    <property type="match status" value="1"/>
</dbReference>
<dbReference type="PRINTS" id="PR00080">
    <property type="entry name" value="SDRFAMILY"/>
</dbReference>